<gene>
    <name evidence="1" type="ORF">M378DRAFT_307655</name>
</gene>
<dbReference type="Proteomes" id="UP000054549">
    <property type="component" value="Unassembled WGS sequence"/>
</dbReference>
<dbReference type="InParanoid" id="A0A0C2WBP0"/>
<dbReference type="EMBL" id="KN818331">
    <property type="protein sequence ID" value="KIL58712.1"/>
    <property type="molecule type" value="Genomic_DNA"/>
</dbReference>
<accession>A0A0C2WBP0</accession>
<sequence>MEDLLDHTCDGMSVSCNHVFVGIDFSLRDRFSILKLTAKPALIFPTREDGGMLKMKEMESSNRQRSVDGTPGLCTSSWGLGVGPRPHPVKSNNVLQVMSEFKNVIYSIIHECIVKI</sequence>
<reference evidence="1 2" key="1">
    <citation type="submission" date="2014-04" db="EMBL/GenBank/DDBJ databases">
        <title>Evolutionary Origins and Diversification of the Mycorrhizal Mutualists.</title>
        <authorList>
            <consortium name="DOE Joint Genome Institute"/>
            <consortium name="Mycorrhizal Genomics Consortium"/>
            <person name="Kohler A."/>
            <person name="Kuo A."/>
            <person name="Nagy L.G."/>
            <person name="Floudas D."/>
            <person name="Copeland A."/>
            <person name="Barry K.W."/>
            <person name="Cichocki N."/>
            <person name="Veneault-Fourrey C."/>
            <person name="LaButti K."/>
            <person name="Lindquist E.A."/>
            <person name="Lipzen A."/>
            <person name="Lundell T."/>
            <person name="Morin E."/>
            <person name="Murat C."/>
            <person name="Riley R."/>
            <person name="Ohm R."/>
            <person name="Sun H."/>
            <person name="Tunlid A."/>
            <person name="Henrissat B."/>
            <person name="Grigoriev I.V."/>
            <person name="Hibbett D.S."/>
            <person name="Martin F."/>
        </authorList>
    </citation>
    <scope>NUCLEOTIDE SEQUENCE [LARGE SCALE GENOMIC DNA]</scope>
    <source>
        <strain evidence="1 2">Koide BX008</strain>
    </source>
</reference>
<proteinExistence type="predicted"/>
<dbReference type="AlphaFoldDB" id="A0A0C2WBP0"/>
<organism evidence="1 2">
    <name type="scientific">Amanita muscaria (strain Koide BX008)</name>
    <dbReference type="NCBI Taxonomy" id="946122"/>
    <lineage>
        <taxon>Eukaryota</taxon>
        <taxon>Fungi</taxon>
        <taxon>Dikarya</taxon>
        <taxon>Basidiomycota</taxon>
        <taxon>Agaricomycotina</taxon>
        <taxon>Agaricomycetes</taxon>
        <taxon>Agaricomycetidae</taxon>
        <taxon>Agaricales</taxon>
        <taxon>Pluteineae</taxon>
        <taxon>Amanitaceae</taxon>
        <taxon>Amanita</taxon>
    </lineage>
</organism>
<protein>
    <submittedName>
        <fullName evidence="1">Uncharacterized protein</fullName>
    </submittedName>
</protein>
<dbReference type="HOGENOM" id="CLU_2096256_0_0_1"/>
<name>A0A0C2WBP0_AMAMK</name>
<evidence type="ECO:0000313" key="2">
    <source>
        <dbReference type="Proteomes" id="UP000054549"/>
    </source>
</evidence>
<keyword evidence="2" id="KW-1185">Reference proteome</keyword>
<evidence type="ECO:0000313" key="1">
    <source>
        <dbReference type="EMBL" id="KIL58712.1"/>
    </source>
</evidence>